<reference evidence="3" key="1">
    <citation type="submission" date="2018-04" db="EMBL/GenBank/DDBJ databases">
        <title>WGS assembly of Panicum hallii.</title>
        <authorList>
            <person name="Lovell J."/>
            <person name="Jenkins J."/>
            <person name="Lowry D."/>
            <person name="Mamidi S."/>
            <person name="Sreedasyam A."/>
            <person name="Weng X."/>
            <person name="Barry K."/>
            <person name="Bonette J."/>
            <person name="Campitelli B."/>
            <person name="Daum C."/>
            <person name="Gordon S."/>
            <person name="Gould B."/>
            <person name="Lipzen A."/>
            <person name="Macqueen A."/>
            <person name="Palacio-Mejia J."/>
            <person name="Plott C."/>
            <person name="Shakirov E."/>
            <person name="Shu S."/>
            <person name="Yoshinaga Y."/>
            <person name="Zane M."/>
            <person name="Rokhsar D."/>
            <person name="Grimwood J."/>
            <person name="Schmutz J."/>
            <person name="Juenger T."/>
        </authorList>
    </citation>
    <scope>NUCLEOTIDE SEQUENCE [LARGE SCALE GENOMIC DNA]</scope>
    <source>
        <strain evidence="3">FIL2</strain>
    </source>
</reference>
<dbReference type="Gramene" id="PAN34347">
    <property type="protein sequence ID" value="PAN34347"/>
    <property type="gene ID" value="PAHAL_6G086700"/>
</dbReference>
<evidence type="ECO:0000313" key="3">
    <source>
        <dbReference type="EMBL" id="PAN34347.1"/>
    </source>
</evidence>
<evidence type="ECO:0000256" key="1">
    <source>
        <dbReference type="ARBA" id="ARBA00006765"/>
    </source>
</evidence>
<dbReference type="InterPro" id="IPR007736">
    <property type="entry name" value="Caleosin-related"/>
</dbReference>
<feature type="region of interest" description="Disordered" evidence="2">
    <location>
        <begin position="76"/>
        <end position="98"/>
    </location>
</feature>
<sequence length="363" mass="40273">MHANAIKTVQARMPRPTHRDAIHVATFSSSSGLAHRCGQALSRSVRAATLTRRRFPWQHSGLSRAAARGSLAFATQRGGFKKGAERTPRRPSVSSHTRMTLQLVSSLPTRCSRLAVPRLRSPRASMSSSFSSLPEDASMETEAPHAPVTRERRLNPSLQEQLPKPYLARALAAVDPSHPQGTRGRDPRGLTVLQQHAAFFDRNGDGIIYPWETFQGLRAIGCGLPVSFFGSILINLLLTFPTQQGWLPSPLLPIHIKNIHKGKHGSDSESYDTEGRFDPSKFDAIFSKYGRTHPDALTLHELFSMLKGNRNIYDFIGWVTAAGEWLLLYSVAKDKDGLLQRETVRGAFDGSLFERLQDNKKSS</sequence>
<dbReference type="Proteomes" id="UP000243499">
    <property type="component" value="Chromosome 6"/>
</dbReference>
<proteinExistence type="inferred from homology"/>
<organism evidence="3">
    <name type="scientific">Panicum hallii</name>
    <dbReference type="NCBI Taxonomy" id="206008"/>
    <lineage>
        <taxon>Eukaryota</taxon>
        <taxon>Viridiplantae</taxon>
        <taxon>Streptophyta</taxon>
        <taxon>Embryophyta</taxon>
        <taxon>Tracheophyta</taxon>
        <taxon>Spermatophyta</taxon>
        <taxon>Magnoliopsida</taxon>
        <taxon>Liliopsida</taxon>
        <taxon>Poales</taxon>
        <taxon>Poaceae</taxon>
        <taxon>PACMAD clade</taxon>
        <taxon>Panicoideae</taxon>
        <taxon>Panicodae</taxon>
        <taxon>Paniceae</taxon>
        <taxon>Panicinae</taxon>
        <taxon>Panicum</taxon>
        <taxon>Panicum sect. Panicum</taxon>
    </lineage>
</organism>
<protein>
    <recommendedName>
        <fullName evidence="4">Caleosin</fullName>
    </recommendedName>
</protein>
<feature type="compositionally biased region" description="Low complexity" evidence="2">
    <location>
        <begin position="124"/>
        <end position="134"/>
    </location>
</feature>
<gene>
    <name evidence="3" type="ORF">PAHAL_6G086700</name>
</gene>
<dbReference type="PANTHER" id="PTHR31495">
    <property type="entry name" value="PEROXYGENASE 3-RELATED"/>
    <property type="match status" value="1"/>
</dbReference>
<dbReference type="EMBL" id="CM008051">
    <property type="protein sequence ID" value="PAN34347.1"/>
    <property type="molecule type" value="Genomic_DNA"/>
</dbReference>
<feature type="region of interest" description="Disordered" evidence="2">
    <location>
        <begin position="124"/>
        <end position="149"/>
    </location>
</feature>
<dbReference type="GO" id="GO:0004497">
    <property type="term" value="F:monooxygenase activity"/>
    <property type="evidence" value="ECO:0007669"/>
    <property type="project" value="TreeGrafter"/>
</dbReference>
<dbReference type="Pfam" id="PF05042">
    <property type="entry name" value="Caleosin"/>
    <property type="match status" value="1"/>
</dbReference>
<evidence type="ECO:0008006" key="4">
    <source>
        <dbReference type="Google" id="ProtNLM"/>
    </source>
</evidence>
<dbReference type="PANTHER" id="PTHR31495:SF34">
    <property type="entry name" value="OS03G0222600 PROTEIN"/>
    <property type="match status" value="1"/>
</dbReference>
<dbReference type="AlphaFoldDB" id="A0A2S3I1C8"/>
<accession>A0A2S3I1C8</accession>
<comment type="similarity">
    <text evidence="1">Belongs to the caleosin family.</text>
</comment>
<dbReference type="GO" id="GO:0005509">
    <property type="term" value="F:calcium ion binding"/>
    <property type="evidence" value="ECO:0007669"/>
    <property type="project" value="TreeGrafter"/>
</dbReference>
<name>A0A2S3I1C8_9POAL</name>
<evidence type="ECO:0000256" key="2">
    <source>
        <dbReference type="SAM" id="MobiDB-lite"/>
    </source>
</evidence>